<gene>
    <name evidence="9" type="primary">cobD</name>
    <name evidence="10" type="ORF">SAMN05421881_103211</name>
</gene>
<feature type="transmembrane region" description="Helical" evidence="9">
    <location>
        <begin position="282"/>
        <end position="298"/>
    </location>
</feature>
<keyword evidence="6 9" id="KW-0812">Transmembrane</keyword>
<dbReference type="Proteomes" id="UP000198640">
    <property type="component" value="Unassembled WGS sequence"/>
</dbReference>
<evidence type="ECO:0000313" key="10">
    <source>
        <dbReference type="EMBL" id="SDY37601.1"/>
    </source>
</evidence>
<reference evidence="10 11" key="1">
    <citation type="submission" date="2016-10" db="EMBL/GenBank/DDBJ databases">
        <authorList>
            <person name="de Groot N.N."/>
        </authorList>
    </citation>
    <scope>NUCLEOTIDE SEQUENCE [LARGE SCALE GENOMIC DNA]</scope>
    <source>
        <strain evidence="10 11">Nm1</strain>
    </source>
</reference>
<organism evidence="10 11">
    <name type="scientific">Nitrosomonas halophila</name>
    <dbReference type="NCBI Taxonomy" id="44576"/>
    <lineage>
        <taxon>Bacteria</taxon>
        <taxon>Pseudomonadati</taxon>
        <taxon>Pseudomonadota</taxon>
        <taxon>Betaproteobacteria</taxon>
        <taxon>Nitrosomonadales</taxon>
        <taxon>Nitrosomonadaceae</taxon>
        <taxon>Nitrosomonas</taxon>
    </lineage>
</organism>
<dbReference type="UniPathway" id="UPA00148"/>
<feature type="transmembrane region" description="Helical" evidence="9">
    <location>
        <begin position="143"/>
        <end position="165"/>
    </location>
</feature>
<dbReference type="PANTHER" id="PTHR34308">
    <property type="entry name" value="COBALAMIN BIOSYNTHESIS PROTEIN CBIB"/>
    <property type="match status" value="1"/>
</dbReference>
<dbReference type="OrthoDB" id="9811967at2"/>
<sequence>MSATLAVAAALLLDAWLGEARRFHPLVGFGKLANFAERYLHADSRALGSAAVLLLIMPWTLLMILLGFTTWHVAIDILVLYLALGWHSLDAHAGQVMLRLHKDDLAGARQQVGWMVSRDTADLSQTSVTQATIESVLENGNDAIFGAIFWFIVAGAPGALLYRLVNTLDAMWGYRNARYDRFGWAAARLDDCLNFIPARLTALSYALAGNVRHAMACWHRQGAAWKSPNAGPVMAAGAGSLQLTLGGSACYHGKLEIRPLLGTGDAPGIDDISRALGLIKRTLLLWLMILCAGEWLIGHL</sequence>
<keyword evidence="4 9" id="KW-1003">Cell membrane</keyword>
<dbReference type="EMBL" id="FNOY01000032">
    <property type="protein sequence ID" value="SDY37601.1"/>
    <property type="molecule type" value="Genomic_DNA"/>
</dbReference>
<comment type="similarity">
    <text evidence="3 9">Belongs to the CobD/CbiB family.</text>
</comment>
<dbReference type="GO" id="GO:0015420">
    <property type="term" value="F:ABC-type vitamin B12 transporter activity"/>
    <property type="evidence" value="ECO:0007669"/>
    <property type="project" value="UniProtKB-UniRule"/>
</dbReference>
<dbReference type="HAMAP" id="MF_00024">
    <property type="entry name" value="CobD_CbiB"/>
    <property type="match status" value="1"/>
</dbReference>
<comment type="caution">
    <text evidence="9">Lacks conserved residue(s) required for the propagation of feature annotation.</text>
</comment>
<accession>A0A1H3JCE0</accession>
<evidence type="ECO:0000256" key="9">
    <source>
        <dbReference type="HAMAP-Rule" id="MF_00024"/>
    </source>
</evidence>
<evidence type="ECO:0000256" key="7">
    <source>
        <dbReference type="ARBA" id="ARBA00022989"/>
    </source>
</evidence>
<evidence type="ECO:0000256" key="2">
    <source>
        <dbReference type="ARBA" id="ARBA00004953"/>
    </source>
</evidence>
<feature type="transmembrane region" description="Helical" evidence="9">
    <location>
        <begin position="44"/>
        <end position="66"/>
    </location>
</feature>
<keyword evidence="8 9" id="KW-0472">Membrane</keyword>
<evidence type="ECO:0000256" key="3">
    <source>
        <dbReference type="ARBA" id="ARBA00006263"/>
    </source>
</evidence>
<dbReference type="GO" id="GO:0048472">
    <property type="term" value="F:threonine-phosphate decarboxylase activity"/>
    <property type="evidence" value="ECO:0007669"/>
    <property type="project" value="InterPro"/>
</dbReference>
<evidence type="ECO:0000256" key="8">
    <source>
        <dbReference type="ARBA" id="ARBA00023136"/>
    </source>
</evidence>
<dbReference type="PANTHER" id="PTHR34308:SF1">
    <property type="entry name" value="COBALAMIN BIOSYNTHESIS PROTEIN CBIB"/>
    <property type="match status" value="1"/>
</dbReference>
<evidence type="ECO:0000313" key="11">
    <source>
        <dbReference type="Proteomes" id="UP000198640"/>
    </source>
</evidence>
<dbReference type="GO" id="GO:0005886">
    <property type="term" value="C:plasma membrane"/>
    <property type="evidence" value="ECO:0007669"/>
    <property type="project" value="UniProtKB-SubCell"/>
</dbReference>
<comment type="subcellular location">
    <subcellularLocation>
        <location evidence="1 9">Cell membrane</location>
        <topology evidence="1 9">Multi-pass membrane protein</topology>
    </subcellularLocation>
</comment>
<proteinExistence type="inferred from homology"/>
<evidence type="ECO:0000256" key="6">
    <source>
        <dbReference type="ARBA" id="ARBA00022692"/>
    </source>
</evidence>
<keyword evidence="5 9" id="KW-0169">Cobalamin biosynthesis</keyword>
<dbReference type="RefSeq" id="WP_090414264.1">
    <property type="nucleotide sequence ID" value="NZ_FNOY01000032.1"/>
</dbReference>
<comment type="pathway">
    <text evidence="2 9">Cofactor biosynthesis; adenosylcobalamin biosynthesis.</text>
</comment>
<dbReference type="GO" id="GO:0009236">
    <property type="term" value="P:cobalamin biosynthetic process"/>
    <property type="evidence" value="ECO:0007669"/>
    <property type="project" value="UniProtKB-UniRule"/>
</dbReference>
<keyword evidence="11" id="KW-1185">Reference proteome</keyword>
<evidence type="ECO:0000256" key="4">
    <source>
        <dbReference type="ARBA" id="ARBA00022475"/>
    </source>
</evidence>
<dbReference type="InterPro" id="IPR004485">
    <property type="entry name" value="Cobalamin_biosynth_CobD/CbiB"/>
</dbReference>
<dbReference type="NCBIfam" id="TIGR00380">
    <property type="entry name" value="cobal_cbiB"/>
    <property type="match status" value="1"/>
</dbReference>
<evidence type="ECO:0000256" key="1">
    <source>
        <dbReference type="ARBA" id="ARBA00004651"/>
    </source>
</evidence>
<comment type="function">
    <text evidence="9">Converts cobyric acid to cobinamide by the addition of aminopropanol on the F carboxylic group.</text>
</comment>
<evidence type="ECO:0000256" key="5">
    <source>
        <dbReference type="ARBA" id="ARBA00022573"/>
    </source>
</evidence>
<dbReference type="STRING" id="44576.SAMN05421881_103211"/>
<dbReference type="Pfam" id="PF03186">
    <property type="entry name" value="CobD_Cbib"/>
    <property type="match status" value="1"/>
</dbReference>
<dbReference type="AlphaFoldDB" id="A0A1H3JCE0"/>
<protein>
    <recommendedName>
        <fullName evidence="9">Cobalamin biosynthesis protein CobD</fullName>
    </recommendedName>
</protein>
<name>A0A1H3JCE0_9PROT</name>
<keyword evidence="7 9" id="KW-1133">Transmembrane helix</keyword>